<feature type="chain" id="PRO_5028916228" evidence="1">
    <location>
        <begin position="22"/>
        <end position="95"/>
    </location>
</feature>
<dbReference type="EMBL" id="CP052766">
    <property type="protein sequence ID" value="QJR79688.1"/>
    <property type="molecule type" value="Genomic_DNA"/>
</dbReference>
<accession>A0A6M4MA42</accession>
<organism evidence="2 3">
    <name type="scientific">Alteromonas pelagimontana</name>
    <dbReference type="NCBI Taxonomy" id="1858656"/>
    <lineage>
        <taxon>Bacteria</taxon>
        <taxon>Pseudomonadati</taxon>
        <taxon>Pseudomonadota</taxon>
        <taxon>Gammaproteobacteria</taxon>
        <taxon>Alteromonadales</taxon>
        <taxon>Alteromonadaceae</taxon>
        <taxon>Alteromonas/Salinimonas group</taxon>
        <taxon>Alteromonas</taxon>
    </lineage>
</organism>
<dbReference type="AlphaFoldDB" id="A0A6M4MA42"/>
<name>A0A6M4MA42_9ALTE</name>
<proteinExistence type="predicted"/>
<gene>
    <name evidence="2" type="ORF">CA267_002165</name>
</gene>
<sequence length="95" mass="10192">MNKFLFSTIFAVVATTGSVHAAEQPLSTDPLANLSATAHAHLKEQIAKPEIFFNESIQAQALTTLAEESQKVLGKGLLVLNKNADQKAEALSRSE</sequence>
<reference evidence="3" key="1">
    <citation type="submission" date="2014-12" db="EMBL/GenBank/DDBJ databases">
        <title>Complete genome sequence of a multi-drug resistant Klebsiella pneumoniae.</title>
        <authorList>
            <person name="Hua X."/>
            <person name="Chen Q."/>
            <person name="Li X."/>
            <person name="Feng Y."/>
            <person name="Ruan Z."/>
            <person name="Yu Y."/>
        </authorList>
    </citation>
    <scope>NUCLEOTIDE SEQUENCE [LARGE SCALE GENOMIC DNA]</scope>
    <source>
        <strain evidence="3">5.12</strain>
    </source>
</reference>
<dbReference type="Proteomes" id="UP000219285">
    <property type="component" value="Chromosome"/>
</dbReference>
<keyword evidence="1" id="KW-0732">Signal</keyword>
<feature type="signal peptide" evidence="1">
    <location>
        <begin position="1"/>
        <end position="21"/>
    </location>
</feature>
<evidence type="ECO:0000256" key="1">
    <source>
        <dbReference type="SAM" id="SignalP"/>
    </source>
</evidence>
<keyword evidence="3" id="KW-1185">Reference proteome</keyword>
<reference evidence="2 3" key="2">
    <citation type="submission" date="2020-04" db="EMBL/GenBank/DDBJ databases">
        <title>Complete genome sequence of Alteromonas pelagimontana 5.12T.</title>
        <authorList>
            <person name="Sinha R.K."/>
            <person name="Krishnan K.P."/>
            <person name="Kurian J.P."/>
        </authorList>
    </citation>
    <scope>NUCLEOTIDE SEQUENCE [LARGE SCALE GENOMIC DNA]</scope>
    <source>
        <strain evidence="2 3">5.12</strain>
    </source>
</reference>
<evidence type="ECO:0000313" key="3">
    <source>
        <dbReference type="Proteomes" id="UP000219285"/>
    </source>
</evidence>
<protein>
    <submittedName>
        <fullName evidence="2">Uncharacterized protein</fullName>
    </submittedName>
</protein>
<dbReference type="KEGG" id="apel:CA267_002165"/>
<dbReference type="RefSeq" id="WP_075608995.1">
    <property type="nucleotide sequence ID" value="NZ_CP052766.1"/>
</dbReference>
<evidence type="ECO:0000313" key="2">
    <source>
        <dbReference type="EMBL" id="QJR79688.1"/>
    </source>
</evidence>